<feature type="compositionally biased region" description="Basic and acidic residues" evidence="2">
    <location>
        <begin position="175"/>
        <end position="193"/>
    </location>
</feature>
<dbReference type="InterPro" id="IPR003611">
    <property type="entry name" value="NUMOD3"/>
</dbReference>
<dbReference type="AlphaFoldDB" id="A0A6M3J6C7"/>
<dbReference type="Pfam" id="PF13392">
    <property type="entry name" value="HNH_3"/>
    <property type="match status" value="1"/>
</dbReference>
<dbReference type="SMART" id="SM00507">
    <property type="entry name" value="HNHc"/>
    <property type="match status" value="1"/>
</dbReference>
<dbReference type="InterPro" id="IPR044925">
    <property type="entry name" value="His-Me_finger_sf"/>
</dbReference>
<evidence type="ECO:0000256" key="1">
    <source>
        <dbReference type="SAM" id="Coils"/>
    </source>
</evidence>
<dbReference type="EMBL" id="MT141541">
    <property type="protein sequence ID" value="QJA65609.1"/>
    <property type="molecule type" value="Genomic_DNA"/>
</dbReference>
<proteinExistence type="predicted"/>
<dbReference type="SMART" id="SM00496">
    <property type="entry name" value="IENR2"/>
    <property type="match status" value="2"/>
</dbReference>
<protein>
    <submittedName>
        <fullName evidence="5">Putative homing endonuclease</fullName>
    </submittedName>
</protein>
<sequence>MVEGGNNYLTNNTMKTFEDYNNEMFNKMLATDFELNGEKQAMINMLNDLSKKQEELEEKIDFIQKAYSKEPQCWYAIGGHTKYLISNHGKVWSCLKKKELKQYNNGLGYLKVNLDGKQYFVHRLVGQEFVENPNDKPDINHIDGIKSNNHWKNLEWVTKSENTKHAYSIGSMKPMKGDDHPMRKKGHTQEAKEKIRKARLGVSRSEETKKRISKSMIGKNGNT</sequence>
<evidence type="ECO:0000259" key="3">
    <source>
        <dbReference type="SMART" id="SM00496"/>
    </source>
</evidence>
<dbReference type="SUPFAM" id="SSF54060">
    <property type="entry name" value="His-Me finger endonucleases"/>
    <property type="match status" value="1"/>
</dbReference>
<dbReference type="EMBL" id="MT145184">
    <property type="protein sequence ID" value="QJI04483.1"/>
    <property type="molecule type" value="Genomic_DNA"/>
</dbReference>
<evidence type="ECO:0000256" key="2">
    <source>
        <dbReference type="SAM" id="MobiDB-lite"/>
    </source>
</evidence>
<evidence type="ECO:0000259" key="4">
    <source>
        <dbReference type="SMART" id="SM00507"/>
    </source>
</evidence>
<evidence type="ECO:0000313" key="5">
    <source>
        <dbReference type="EMBL" id="QJA65609.1"/>
    </source>
</evidence>
<reference evidence="5" key="1">
    <citation type="submission" date="2020-03" db="EMBL/GenBank/DDBJ databases">
        <title>The deep terrestrial virosphere.</title>
        <authorList>
            <person name="Holmfeldt K."/>
            <person name="Nilsson E."/>
            <person name="Simone D."/>
            <person name="Lopez-Fernandez M."/>
            <person name="Wu X."/>
            <person name="de Brujin I."/>
            <person name="Lundin D."/>
            <person name="Andersson A."/>
            <person name="Bertilsson S."/>
            <person name="Dopson M."/>
        </authorList>
    </citation>
    <scope>NUCLEOTIDE SEQUENCE</scope>
    <source>
        <strain evidence="5">MM415B00385</strain>
        <strain evidence="6">TM448B09059</strain>
    </source>
</reference>
<dbReference type="Gene3D" id="3.90.75.20">
    <property type="match status" value="1"/>
</dbReference>
<feature type="domain" description="Nuclease associated modular" evidence="3">
    <location>
        <begin position="183"/>
        <end position="199"/>
    </location>
</feature>
<keyword evidence="5" id="KW-0378">Hydrolase</keyword>
<organism evidence="5">
    <name type="scientific">viral metagenome</name>
    <dbReference type="NCBI Taxonomy" id="1070528"/>
    <lineage>
        <taxon>unclassified sequences</taxon>
        <taxon>metagenomes</taxon>
        <taxon>organismal metagenomes</taxon>
    </lineage>
</organism>
<dbReference type="InterPro" id="IPR003615">
    <property type="entry name" value="HNH_nuc"/>
</dbReference>
<feature type="domain" description="HNH nuclease" evidence="4">
    <location>
        <begin position="115"/>
        <end position="163"/>
    </location>
</feature>
<dbReference type="GO" id="GO:0004519">
    <property type="term" value="F:endonuclease activity"/>
    <property type="evidence" value="ECO:0007669"/>
    <property type="project" value="UniProtKB-KW"/>
</dbReference>
<name>A0A6M3J6C7_9ZZZZ</name>
<evidence type="ECO:0000313" key="6">
    <source>
        <dbReference type="EMBL" id="QJI04483.1"/>
    </source>
</evidence>
<gene>
    <name evidence="5" type="ORF">MM415B00385_0047</name>
    <name evidence="6" type="ORF">TM448B09059_0006</name>
</gene>
<feature type="domain" description="Nuclease associated modular" evidence="3">
    <location>
        <begin position="200"/>
        <end position="216"/>
    </location>
</feature>
<keyword evidence="5" id="KW-0540">Nuclease</keyword>
<feature type="region of interest" description="Disordered" evidence="2">
    <location>
        <begin position="171"/>
        <end position="223"/>
    </location>
</feature>
<feature type="coiled-coil region" evidence="1">
    <location>
        <begin position="39"/>
        <end position="66"/>
    </location>
</feature>
<keyword evidence="1" id="KW-0175">Coiled coil</keyword>
<keyword evidence="5" id="KW-0255">Endonuclease</keyword>
<accession>A0A6M3J6C7</accession>
<dbReference type="GO" id="GO:0003677">
    <property type="term" value="F:DNA binding"/>
    <property type="evidence" value="ECO:0007669"/>
    <property type="project" value="InterPro"/>
</dbReference>